<gene>
    <name evidence="3" type="ORF">EHS15_16270</name>
</gene>
<feature type="domain" description="Capsule synthesis protein CapA" evidence="2">
    <location>
        <begin position="60"/>
        <end position="298"/>
    </location>
</feature>
<dbReference type="SUPFAM" id="SSF56300">
    <property type="entry name" value="Metallo-dependent phosphatases"/>
    <property type="match status" value="1"/>
</dbReference>
<evidence type="ECO:0000313" key="3">
    <source>
        <dbReference type="EMBL" id="TGN17589.1"/>
    </source>
</evidence>
<evidence type="ECO:0000259" key="2">
    <source>
        <dbReference type="SMART" id="SM00854"/>
    </source>
</evidence>
<evidence type="ECO:0000256" key="1">
    <source>
        <dbReference type="ARBA" id="ARBA00005662"/>
    </source>
</evidence>
<dbReference type="InterPro" id="IPR019079">
    <property type="entry name" value="Capsule_synth_CapA"/>
</dbReference>
<dbReference type="PANTHER" id="PTHR33393:SF11">
    <property type="entry name" value="POLYGLUTAMINE SYNTHESIS ACCESSORY PROTEIN RV0574C-RELATED"/>
    <property type="match status" value="1"/>
</dbReference>
<dbReference type="SMART" id="SM00854">
    <property type="entry name" value="PGA_cap"/>
    <property type="match status" value="1"/>
</dbReference>
<sequence>MKNPLIFPQKPLSSSFRFVFLILIVSLVLNCVGEKNKTILKKQQTDSHLTSIANEDQVLTIKAVGDTIPGSNYPESHLIDDEAKLFSPMQEHLSGADILFGNFESTLTDYPKSGKDIKRPNTYAFRTPPHYAKLMKDVGFNVLSVVNNHSMDFTEQGFNDTIKNINDAGMLAVGGKGLIQYTTVKNLKIAFIGFSYQRYHNSITNFEASEALVNEAVQNADLVVLSIHAGAEANAIHTPDQEEIFLGENRGNMVKFSHRMIDLGADLVLGHGPHVPRGMEIYKDRLIAYSLGNFLGYRTLSVKGDNGLSLVLQVALDKQGNFLKGNIIPVIMEVPGIPYPDPQLRSVKLIQSLTRSDFPGSPIEIDEKGNIRRSVGTISWNEL</sequence>
<dbReference type="AlphaFoldDB" id="A0A4R9LX50"/>
<name>A0A4R9LX50_9LEPT</name>
<dbReference type="EMBL" id="RQHW01000065">
    <property type="protein sequence ID" value="TGN17589.1"/>
    <property type="molecule type" value="Genomic_DNA"/>
</dbReference>
<evidence type="ECO:0000313" key="4">
    <source>
        <dbReference type="Proteomes" id="UP000298058"/>
    </source>
</evidence>
<comment type="similarity">
    <text evidence="1">Belongs to the CapA family.</text>
</comment>
<dbReference type="Proteomes" id="UP000298058">
    <property type="component" value="Unassembled WGS sequence"/>
</dbReference>
<dbReference type="OrthoDB" id="9810906at2"/>
<protein>
    <submittedName>
        <fullName evidence="3">CapA family protein</fullName>
    </submittedName>
</protein>
<organism evidence="3 4">
    <name type="scientific">Leptospira idonii</name>
    <dbReference type="NCBI Taxonomy" id="1193500"/>
    <lineage>
        <taxon>Bacteria</taxon>
        <taxon>Pseudomonadati</taxon>
        <taxon>Spirochaetota</taxon>
        <taxon>Spirochaetia</taxon>
        <taxon>Leptospirales</taxon>
        <taxon>Leptospiraceae</taxon>
        <taxon>Leptospira</taxon>
    </lineage>
</organism>
<dbReference type="InterPro" id="IPR029052">
    <property type="entry name" value="Metallo-depent_PP-like"/>
</dbReference>
<reference evidence="3" key="1">
    <citation type="journal article" date="2019" name="PLoS Negl. Trop. Dis.">
        <title>Revisiting the worldwide diversity of Leptospira species in the environment.</title>
        <authorList>
            <person name="Vincent A.T."/>
            <person name="Schiettekatte O."/>
            <person name="Bourhy P."/>
            <person name="Veyrier F.J."/>
            <person name="Picardeau M."/>
        </authorList>
    </citation>
    <scope>NUCLEOTIDE SEQUENCE [LARGE SCALE GENOMIC DNA]</scope>
    <source>
        <strain evidence="3">201300427</strain>
    </source>
</reference>
<dbReference type="Gene3D" id="3.60.21.10">
    <property type="match status" value="1"/>
</dbReference>
<dbReference type="InterPro" id="IPR052169">
    <property type="entry name" value="CW_Biosynth-Accessory"/>
</dbReference>
<keyword evidence="4" id="KW-1185">Reference proteome</keyword>
<comment type="caution">
    <text evidence="3">The sequence shown here is derived from an EMBL/GenBank/DDBJ whole genome shotgun (WGS) entry which is preliminary data.</text>
</comment>
<dbReference type="RefSeq" id="WP_135761647.1">
    <property type="nucleotide sequence ID" value="NZ_RQHW01000065.1"/>
</dbReference>
<proteinExistence type="inferred from homology"/>
<accession>A0A4R9LX50</accession>
<dbReference type="CDD" id="cd07381">
    <property type="entry name" value="MPP_CapA"/>
    <property type="match status" value="1"/>
</dbReference>
<dbReference type="PANTHER" id="PTHR33393">
    <property type="entry name" value="POLYGLUTAMINE SYNTHESIS ACCESSORY PROTEIN RV0574C-RELATED"/>
    <property type="match status" value="1"/>
</dbReference>
<dbReference type="Pfam" id="PF09587">
    <property type="entry name" value="PGA_cap"/>
    <property type="match status" value="1"/>
</dbReference>